<name>A0ACC0JRJ9_CHOFU</name>
<accession>A0ACC0JRJ9</accession>
<sequence>MGWSGASKTKFLEVGPSARDSVRVAVLLGDHAQVRAHARRHLPHFLPPHPQHQEEEVTTTKHSTRPSRAVARSVRVAAAAESRAPDRKGYEIARNMSSSTLFKTKFAKRKLSFLGDVMQLATNLARIAKAAVPARTLVRVVGYACVDAYIGYGYSCTERHEPKRELDRSIALRVYGLQTFNHFAVQISRTKTSASSLTRG</sequence>
<dbReference type="Proteomes" id="UP001064048">
    <property type="component" value="Chromosome 26"/>
</dbReference>
<comment type="caution">
    <text evidence="1">The sequence shown here is derived from an EMBL/GenBank/DDBJ whole genome shotgun (WGS) entry which is preliminary data.</text>
</comment>
<keyword evidence="2" id="KW-1185">Reference proteome</keyword>
<organism evidence="1 2">
    <name type="scientific">Choristoneura fumiferana</name>
    <name type="common">Spruce budworm moth</name>
    <name type="synonym">Archips fumiferana</name>
    <dbReference type="NCBI Taxonomy" id="7141"/>
    <lineage>
        <taxon>Eukaryota</taxon>
        <taxon>Metazoa</taxon>
        <taxon>Ecdysozoa</taxon>
        <taxon>Arthropoda</taxon>
        <taxon>Hexapoda</taxon>
        <taxon>Insecta</taxon>
        <taxon>Pterygota</taxon>
        <taxon>Neoptera</taxon>
        <taxon>Endopterygota</taxon>
        <taxon>Lepidoptera</taxon>
        <taxon>Glossata</taxon>
        <taxon>Ditrysia</taxon>
        <taxon>Tortricoidea</taxon>
        <taxon>Tortricidae</taxon>
        <taxon>Tortricinae</taxon>
        <taxon>Choristoneura</taxon>
    </lineage>
</organism>
<protein>
    <submittedName>
        <fullName evidence="1">Uncharacterized protein</fullName>
    </submittedName>
</protein>
<proteinExistence type="predicted"/>
<reference evidence="1 2" key="1">
    <citation type="journal article" date="2022" name="Genome Biol. Evol.">
        <title>The Spruce Budworm Genome: Reconstructing the Evolutionary History of Antifreeze Proteins.</title>
        <authorList>
            <person name="Beliveau C."/>
            <person name="Gagne P."/>
            <person name="Picq S."/>
            <person name="Vernygora O."/>
            <person name="Keeling C.I."/>
            <person name="Pinkney K."/>
            <person name="Doucet D."/>
            <person name="Wen F."/>
            <person name="Johnston J.S."/>
            <person name="Maaroufi H."/>
            <person name="Boyle B."/>
            <person name="Laroche J."/>
            <person name="Dewar K."/>
            <person name="Juretic N."/>
            <person name="Blackburn G."/>
            <person name="Nisole A."/>
            <person name="Brunet B."/>
            <person name="Brandao M."/>
            <person name="Lumley L."/>
            <person name="Duan J."/>
            <person name="Quan G."/>
            <person name="Lucarotti C.J."/>
            <person name="Roe A.D."/>
            <person name="Sperling F.A.H."/>
            <person name="Levesque R.C."/>
            <person name="Cusson M."/>
        </authorList>
    </citation>
    <scope>NUCLEOTIDE SEQUENCE [LARGE SCALE GENOMIC DNA]</scope>
    <source>
        <strain evidence="1">Glfc:IPQL:Cfum</strain>
    </source>
</reference>
<gene>
    <name evidence="1" type="ORF">MSG28_014387</name>
</gene>
<evidence type="ECO:0000313" key="1">
    <source>
        <dbReference type="EMBL" id="KAI8426669.1"/>
    </source>
</evidence>
<evidence type="ECO:0000313" key="2">
    <source>
        <dbReference type="Proteomes" id="UP001064048"/>
    </source>
</evidence>
<dbReference type="EMBL" id="CM046126">
    <property type="protein sequence ID" value="KAI8426669.1"/>
    <property type="molecule type" value="Genomic_DNA"/>
</dbReference>